<proteinExistence type="predicted"/>
<keyword evidence="1" id="KW-1133">Transmembrane helix</keyword>
<accession>A0AA48HNP9</accession>
<keyword evidence="1" id="KW-0472">Membrane</keyword>
<reference evidence="2" key="1">
    <citation type="submission" date="2023-01" db="EMBL/GenBank/DDBJ databases">
        <title>Complete genome sequence of Planctobacterium marinum strain Dej080120_11.</title>
        <authorList>
            <person name="Ueki S."/>
            <person name="Maruyama F."/>
        </authorList>
    </citation>
    <scope>NUCLEOTIDE SEQUENCE</scope>
    <source>
        <strain evidence="2">Dej080120_11</strain>
    </source>
</reference>
<sequence length="209" mass="24761">MVLMTNEQYPYLLVPLVIAFFLFLAYKYKLNRGKQLSVFAKHHNFQVLTIENIPFEAQSLEEFNQYAQKKLGEMISQDFNPEWLKASRYFESIHLESVLTRHEKHQQICLLEVHATFDFKGELPDIRPEHRFDSWDGNILLLRCHQKKFDKTSISLGDWRLFFYQDRVLIFRFDNLKLKALWPMGKLKALINEALSLAESRYGEASAPQ</sequence>
<dbReference type="EMBL" id="AP027272">
    <property type="protein sequence ID" value="BDX05877.1"/>
    <property type="molecule type" value="Genomic_DNA"/>
</dbReference>
<evidence type="ECO:0000313" key="3">
    <source>
        <dbReference type="Proteomes" id="UP001333710"/>
    </source>
</evidence>
<protein>
    <submittedName>
        <fullName evidence="2">Uncharacterized protein</fullName>
    </submittedName>
</protein>
<name>A0AA48HNP9_9ALTE</name>
<dbReference type="KEGG" id="pmaw:MACH26_13980"/>
<evidence type="ECO:0000313" key="2">
    <source>
        <dbReference type="EMBL" id="BDX05877.1"/>
    </source>
</evidence>
<dbReference type="AlphaFoldDB" id="A0AA48HNP9"/>
<dbReference type="Proteomes" id="UP001333710">
    <property type="component" value="Chromosome"/>
</dbReference>
<feature type="transmembrane region" description="Helical" evidence="1">
    <location>
        <begin position="12"/>
        <end position="28"/>
    </location>
</feature>
<evidence type="ECO:0000256" key="1">
    <source>
        <dbReference type="SAM" id="Phobius"/>
    </source>
</evidence>
<keyword evidence="3" id="KW-1185">Reference proteome</keyword>
<gene>
    <name evidence="2" type="ORF">MACH26_13980</name>
</gene>
<keyword evidence="1" id="KW-0812">Transmembrane</keyword>
<organism evidence="2 3">
    <name type="scientific">Planctobacterium marinum</name>
    <dbReference type="NCBI Taxonomy" id="1631968"/>
    <lineage>
        <taxon>Bacteria</taxon>
        <taxon>Pseudomonadati</taxon>
        <taxon>Pseudomonadota</taxon>
        <taxon>Gammaproteobacteria</taxon>
        <taxon>Alteromonadales</taxon>
        <taxon>Alteromonadaceae</taxon>
        <taxon>Planctobacterium</taxon>
    </lineage>
</organism>